<dbReference type="EMBL" id="JJOA01000056">
    <property type="protein sequence ID" value="KEA55193.1"/>
    <property type="molecule type" value="Genomic_DNA"/>
</dbReference>
<evidence type="ECO:0000256" key="1">
    <source>
        <dbReference type="SAM" id="Phobius"/>
    </source>
</evidence>
<keyword evidence="1" id="KW-1133">Transmembrane helix</keyword>
<feature type="transmembrane region" description="Helical" evidence="1">
    <location>
        <begin position="319"/>
        <end position="339"/>
    </location>
</feature>
<feature type="transmembrane region" description="Helical" evidence="1">
    <location>
        <begin position="147"/>
        <end position="167"/>
    </location>
</feature>
<sequence>MTEMNRNRVRAFCRFAIVYVLLFVCAGNITNSMLLKWGFRDDQKGDFATSYSLVGMMNGDAPKPFVYRSSFPKAAKWMVERLGQARQDKLFKSIIRHDSLRNAYFTNVPDKYWTPVVALVYHLTYIAIVLSTLLALWMVYRLARLHGLSFGHSVGFLAAFSFVYPLTFQQGGYYYDFFELLGVLAACYFVLTKRLLACTLTIAVFSLNKETFFLVPLAFFFLHERDVALSRRVAWLVVQLGICAVTRHLVMSGYGGNAGGFVEYHIWDNLKFWLNPVSYLSFYNLVGKGIFTPSLENPLMLVPLAVFFRAAWRATPARYRAYFLAAFLPVLLLFCFFGYRDEARNFSVVFPAIVLIALHGANRFNAIFGGGAGEPDGVRVRSGRRPDVATVTEVAR</sequence>
<comment type="caution">
    <text evidence="2">The sequence shown here is derived from an EMBL/GenBank/DDBJ whole genome shotgun (WGS) entry which is preliminary data.</text>
</comment>
<dbReference type="AlphaFoldDB" id="A0A071M2Z7"/>
<evidence type="ECO:0000313" key="2">
    <source>
        <dbReference type="EMBL" id="KEA55193.1"/>
    </source>
</evidence>
<feature type="transmembrane region" description="Helical" evidence="1">
    <location>
        <begin position="198"/>
        <end position="221"/>
    </location>
</feature>
<keyword evidence="1" id="KW-0812">Transmembrane</keyword>
<name>A0A071M2Z7_9BURK</name>
<feature type="transmembrane region" description="Helical" evidence="1">
    <location>
        <begin position="233"/>
        <end position="250"/>
    </location>
</feature>
<feature type="transmembrane region" description="Helical" evidence="1">
    <location>
        <begin position="119"/>
        <end position="140"/>
    </location>
</feature>
<reference evidence="2" key="1">
    <citation type="submission" date="2014-04" db="EMBL/GenBank/DDBJ databases">
        <title>In planta biocontrol of soil-borne Fusarium wilt of banana through a plant endophytic bacterium, Burkholderia cenocepacia 869T2.</title>
        <authorList>
            <person name="Ho Y.-N."/>
            <person name="Chiang H.-M."/>
            <person name="Chao C.-P."/>
            <person name="Su C.-C."/>
            <person name="Hsu H.-F."/>
            <person name="Guo C.-T."/>
            <person name="Hsieh J.-L."/>
            <person name="Huang C.-C."/>
        </authorList>
    </citation>
    <scope>NUCLEOTIDE SEQUENCE [LARGE SCALE GENOMIC DNA]</scope>
    <source>
        <strain evidence="2">869T2</strain>
    </source>
</reference>
<feature type="transmembrane region" description="Helical" evidence="1">
    <location>
        <begin position="345"/>
        <end position="361"/>
    </location>
</feature>
<organism evidence="2">
    <name type="scientific">Burkholderia cenocepacia</name>
    <dbReference type="NCBI Taxonomy" id="95486"/>
    <lineage>
        <taxon>Bacteria</taxon>
        <taxon>Pseudomonadati</taxon>
        <taxon>Pseudomonadota</taxon>
        <taxon>Betaproteobacteria</taxon>
        <taxon>Burkholderiales</taxon>
        <taxon>Burkholderiaceae</taxon>
        <taxon>Burkholderia</taxon>
        <taxon>Burkholderia cepacia complex</taxon>
    </lineage>
</organism>
<feature type="transmembrane region" description="Helical" evidence="1">
    <location>
        <begin position="12"/>
        <end position="30"/>
    </location>
</feature>
<protein>
    <submittedName>
        <fullName evidence="2">Membrane protein</fullName>
    </submittedName>
</protein>
<accession>A0A071M2Z7</accession>
<gene>
    <name evidence="2" type="ORF">DT99_31700</name>
</gene>
<keyword evidence="1" id="KW-0472">Membrane</keyword>
<proteinExistence type="predicted"/>